<feature type="transmembrane region" description="Helical" evidence="1">
    <location>
        <begin position="64"/>
        <end position="88"/>
    </location>
</feature>
<keyword evidence="3" id="KW-0645">Protease</keyword>
<dbReference type="Proteomes" id="UP000444318">
    <property type="component" value="Unassembled WGS sequence"/>
</dbReference>
<proteinExistence type="predicted"/>
<feature type="transmembrane region" description="Helical" evidence="1">
    <location>
        <begin position="109"/>
        <end position="128"/>
    </location>
</feature>
<accession>A0A843SCW2</accession>
<dbReference type="InterPro" id="IPR003675">
    <property type="entry name" value="Rce1/LyrA-like_dom"/>
</dbReference>
<dbReference type="GO" id="GO:0080120">
    <property type="term" value="P:CAAX-box protein maturation"/>
    <property type="evidence" value="ECO:0007669"/>
    <property type="project" value="UniProtKB-ARBA"/>
</dbReference>
<dbReference type="GO" id="GO:0004175">
    <property type="term" value="F:endopeptidase activity"/>
    <property type="evidence" value="ECO:0007669"/>
    <property type="project" value="UniProtKB-ARBA"/>
</dbReference>
<feature type="transmembrane region" description="Helical" evidence="1">
    <location>
        <begin position="6"/>
        <end position="26"/>
    </location>
</feature>
<gene>
    <name evidence="3" type="ORF">GEV01_10875</name>
</gene>
<evidence type="ECO:0000256" key="1">
    <source>
        <dbReference type="SAM" id="Phobius"/>
    </source>
</evidence>
<evidence type="ECO:0000259" key="2">
    <source>
        <dbReference type="Pfam" id="PF02517"/>
    </source>
</evidence>
<name>A0A843SCW2_9BURK</name>
<dbReference type="Pfam" id="PF02517">
    <property type="entry name" value="Rce1-like"/>
    <property type="match status" value="1"/>
</dbReference>
<protein>
    <submittedName>
        <fullName evidence="3">CAAX prenyl protease-related protein</fullName>
    </submittedName>
</protein>
<dbReference type="GO" id="GO:0006508">
    <property type="term" value="P:proteolysis"/>
    <property type="evidence" value="ECO:0007669"/>
    <property type="project" value="UniProtKB-KW"/>
</dbReference>
<dbReference type="RefSeq" id="WP_328595487.1">
    <property type="nucleotide sequence ID" value="NZ_WHUF01000003.1"/>
</dbReference>
<feature type="transmembrane region" description="Helical" evidence="1">
    <location>
        <begin position="158"/>
        <end position="186"/>
    </location>
</feature>
<keyword evidence="3" id="KW-0378">Hydrolase</keyword>
<feature type="transmembrane region" description="Helical" evidence="1">
    <location>
        <begin position="38"/>
        <end position="58"/>
    </location>
</feature>
<sequence>MFEPAALRRVLPFFVYLAFIFVADMAERLGLGPAELRWLYPVKILAVVAVLAWCWHSYEELRDWRLGWGGCALAVAVGLLVLVLWINLDAGWMQVGTSAGYDPRTDGRIDWLLVAIRIAGAALVVPVMEELFWRSFLMRWIAQGDFLRLDPARAGLKAVVISVVLFGIEHNLWFAGMVAGAAYSLLYMRSRNLWAPIVAHGITNGVLGVWVVMTGQWTYW</sequence>
<keyword evidence="4" id="KW-1185">Reference proteome</keyword>
<keyword evidence="1" id="KW-0812">Transmembrane</keyword>
<reference evidence="3 4" key="1">
    <citation type="submission" date="2019-10" db="EMBL/GenBank/DDBJ databases">
        <title>Two novel species isolated from a subtropical stream in China.</title>
        <authorList>
            <person name="Lu H."/>
        </authorList>
    </citation>
    <scope>NUCLEOTIDE SEQUENCE [LARGE SCALE GENOMIC DNA]</scope>
    <source>
        <strain evidence="3 4">FT103W</strain>
    </source>
</reference>
<feature type="transmembrane region" description="Helical" evidence="1">
    <location>
        <begin position="193"/>
        <end position="213"/>
    </location>
</feature>
<evidence type="ECO:0000313" key="4">
    <source>
        <dbReference type="Proteomes" id="UP000444318"/>
    </source>
</evidence>
<dbReference type="InterPro" id="IPR014346">
    <property type="entry name" value="Prenyl_protease-related"/>
</dbReference>
<dbReference type="AlphaFoldDB" id="A0A843SCW2"/>
<keyword evidence="1" id="KW-1133">Transmembrane helix</keyword>
<dbReference type="NCBIfam" id="TIGR03008">
    <property type="entry name" value="pepcterm_CAAX"/>
    <property type="match status" value="1"/>
</dbReference>
<comment type="caution">
    <text evidence="3">The sequence shown here is derived from an EMBL/GenBank/DDBJ whole genome shotgun (WGS) entry which is preliminary data.</text>
</comment>
<feature type="domain" description="CAAX prenyl protease 2/Lysostaphin resistance protein A-like" evidence="2">
    <location>
        <begin position="115"/>
        <end position="205"/>
    </location>
</feature>
<dbReference type="EMBL" id="WHUF01000003">
    <property type="protein sequence ID" value="MQA20010.1"/>
    <property type="molecule type" value="Genomic_DNA"/>
</dbReference>
<evidence type="ECO:0000313" key="3">
    <source>
        <dbReference type="EMBL" id="MQA20010.1"/>
    </source>
</evidence>
<organism evidence="3 4">
    <name type="scientific">Rugamonas rivuli</name>
    <dbReference type="NCBI Taxonomy" id="2743358"/>
    <lineage>
        <taxon>Bacteria</taxon>
        <taxon>Pseudomonadati</taxon>
        <taxon>Pseudomonadota</taxon>
        <taxon>Betaproteobacteria</taxon>
        <taxon>Burkholderiales</taxon>
        <taxon>Oxalobacteraceae</taxon>
        <taxon>Telluria group</taxon>
        <taxon>Rugamonas</taxon>
    </lineage>
</organism>
<dbReference type="PANTHER" id="PTHR43592">
    <property type="entry name" value="CAAX AMINO TERMINAL PROTEASE"/>
    <property type="match status" value="1"/>
</dbReference>
<keyword evidence="1" id="KW-0472">Membrane</keyword>
<dbReference type="PANTHER" id="PTHR43592:SF15">
    <property type="entry name" value="CAAX AMINO TERMINAL PROTEASE FAMILY PROTEIN"/>
    <property type="match status" value="1"/>
</dbReference>